<name>A0A8S5NP44_9CAUD</name>
<organism evidence="5">
    <name type="scientific">Myoviridae sp. ctpjm1</name>
    <dbReference type="NCBI Taxonomy" id="2826699"/>
    <lineage>
        <taxon>Viruses</taxon>
        <taxon>Duplodnaviria</taxon>
        <taxon>Heunggongvirae</taxon>
        <taxon>Uroviricota</taxon>
        <taxon>Caudoviricetes</taxon>
    </lineage>
</organism>
<evidence type="ECO:0000259" key="4">
    <source>
        <dbReference type="Pfam" id="PF10145"/>
    </source>
</evidence>
<keyword evidence="3" id="KW-0812">Transmembrane</keyword>
<evidence type="ECO:0000256" key="3">
    <source>
        <dbReference type="SAM" id="Phobius"/>
    </source>
</evidence>
<reference evidence="5" key="1">
    <citation type="journal article" date="2021" name="Proc. Natl. Acad. Sci. U.S.A.">
        <title>A Catalog of Tens of Thousands of Viruses from Human Metagenomes Reveals Hidden Associations with Chronic Diseases.</title>
        <authorList>
            <person name="Tisza M.J."/>
            <person name="Buck C.B."/>
        </authorList>
    </citation>
    <scope>NUCLEOTIDE SEQUENCE</scope>
    <source>
        <strain evidence="5">Ctpjm1</strain>
    </source>
</reference>
<dbReference type="GO" id="GO:0098003">
    <property type="term" value="P:viral tail assembly"/>
    <property type="evidence" value="ECO:0007669"/>
    <property type="project" value="UniProtKB-KW"/>
</dbReference>
<dbReference type="NCBIfam" id="TIGR01760">
    <property type="entry name" value="tape_meas_TP901"/>
    <property type="match status" value="1"/>
</dbReference>
<feature type="transmembrane region" description="Helical" evidence="3">
    <location>
        <begin position="454"/>
        <end position="475"/>
    </location>
</feature>
<evidence type="ECO:0000256" key="2">
    <source>
        <dbReference type="ARBA" id="ARBA00022612"/>
    </source>
</evidence>
<feature type="transmembrane region" description="Helical" evidence="3">
    <location>
        <begin position="520"/>
        <end position="540"/>
    </location>
</feature>
<dbReference type="Pfam" id="PF10145">
    <property type="entry name" value="PhageMin_Tail"/>
    <property type="match status" value="1"/>
</dbReference>
<dbReference type="EMBL" id="BK015208">
    <property type="protein sequence ID" value="DAD96042.1"/>
    <property type="molecule type" value="Genomic_DNA"/>
</dbReference>
<dbReference type="PANTHER" id="PTHR37813:SF1">
    <property type="entry name" value="FELS-2 PROPHAGE PROTEIN"/>
    <property type="match status" value="1"/>
</dbReference>
<evidence type="ECO:0000256" key="1">
    <source>
        <dbReference type="ARBA" id="ARBA00022465"/>
    </source>
</evidence>
<dbReference type="PANTHER" id="PTHR37813">
    <property type="entry name" value="FELS-2 PROPHAGE PROTEIN"/>
    <property type="match status" value="1"/>
</dbReference>
<keyword evidence="1" id="KW-1245">Viral tail assembly</keyword>
<dbReference type="InterPro" id="IPR010090">
    <property type="entry name" value="Phage_tape_meas"/>
</dbReference>
<keyword evidence="2" id="KW-1188">Viral release from host cell</keyword>
<evidence type="ECO:0000313" key="5">
    <source>
        <dbReference type="EMBL" id="DAD96042.1"/>
    </source>
</evidence>
<proteinExistence type="predicted"/>
<sequence>MASSFSIGITIGASVGAAVAGIKSVGSSMKYLGEVTETLNRRQRLLKETLDNPLRMSKQRVGELRREYVQLGQTIDKINAKRADIVKLRHLRQYHYDKRAGFKDELLGAAAAGGVIAVPVKLAVDFESAMADVKKVVDFDTPQQFRQMERDILKLSRDIPMAGKELAAIVAAGGQSGVARKDLTGFASDAAKMGVAFDMAAGDAGEAMATLSNVLQIPIPKISRLGDAINHLSDNANSKAADIVNVLTRVGSDTKQLGLTENQAAALGSTFLSMGKAPELAAQAVKGMVTSLSVLKTGGGRKELARLGLTAKEFAAAMNKDANGAILNLLSRIKQLPKDEQFPLLLKMFGRNYADDVMLLANNVGEYNRQLDLLSEKDASGNLKYLGSMQREFANRSATTANQFKLFKNGLAEIGITVGSVLLPAINGALASVKPLVGAFADWAAENPKFVSGLVHLVAGLAALKIGGLGFRFLLNEWRGFTAAVKLGRALLGADWLAAVLRFKSGTGILARSLSLGKSVAAAAFSGIGRAFSGLLRFLPLARTAVLSLGRALLATPVGWIAAALAAAAFLIYKYWRPIKAFFLGFWDGLTAAFKPVLPLFDGLAAALGGIWETVRPVLQPVLDWLGEFFSLTQESEGGARGFGETVGSVIGGILAAVVETGAMIVDGWRMIFDTLFGAADAAWTEIKTAFDGGLSGILALIVNWSPLGAFYSAFAAVMGWFGIELPAKFTGFGQMLLDGLVNGIKSKVDAVIGTVTSLVNRIKSAFTGPVAIHSPSRVFKSYGGYLMEGLQLGIGAAAGRPLAAVQSVAGRLKQRFTAGSGLSAEMAASIRTNADEFAAARQNQAAGGGITVHFNPTINAPGGDPQQIQAALRLGLQEFETMYRRMMAEIQRRAY</sequence>
<keyword evidence="3" id="KW-0472">Membrane</keyword>
<feature type="transmembrane region" description="Helical" evidence="3">
    <location>
        <begin position="552"/>
        <end position="573"/>
    </location>
</feature>
<feature type="domain" description="Phage tail tape measure protein" evidence="4">
    <location>
        <begin position="150"/>
        <end position="350"/>
    </location>
</feature>
<protein>
    <submittedName>
        <fullName evidence="5">Minor tail protein</fullName>
    </submittedName>
</protein>
<accession>A0A8S5NP44</accession>
<feature type="transmembrane region" description="Helical" evidence="3">
    <location>
        <begin position="698"/>
        <end position="722"/>
    </location>
</feature>
<keyword evidence="3" id="KW-1133">Transmembrane helix</keyword>